<dbReference type="PROSITE" id="PS51257">
    <property type="entry name" value="PROKAR_LIPOPROTEIN"/>
    <property type="match status" value="1"/>
</dbReference>
<dbReference type="EMBL" id="CP050831">
    <property type="protein sequence ID" value="QIU93178.1"/>
    <property type="molecule type" value="Genomic_DNA"/>
</dbReference>
<sequence length="578" mass="65416">MKKYISFLFAALLLGTSCTDTRTDYMMGDTAYFPKSDLQKETLYVMNANDHVYDIWIHKAGYYQNKFAGKVELDYNYLVQYNTENGTDYEMLDQKYYSFDRNFVIEAGTDEVAVPLSLKIEQLLQDKGYGVYYIPLSVSSLTPEEEVYVDKSHFILVLDIRKPVLVIDGTEGEQRGNVFLDLSKATTERQIDITAKLDINTTEELVVTYGYDKDADNLLTEEEKSHLLTAGFTYAPSVKIPVGEKYAENYLTLKPAEMRDGKWILPVRVGTTNDKVGSDGNENWLKLTVIKGSLDSKVILEGEYVQGGDIILASDDIPSDKEIADVSAIGDLSYSVQDKYGDNPDWLQVNRANGKIRITVTGKNTSTWQERVATIKLVDEETWLEKEIVVRQGMEGCGIILNKSLWSVVGYSDHVSGKESALGRLFDNFWPTSKAEVGSGSTLSYIEIGSKGSEDDPVQIVFDLGENPHAYNSVGLVPRLQWVGNSPKYMKIEVSDAVLTRSEDIADWTLVGSAKRDAFTKSELDAHDAGNWNDWYTTKQFIKWHNLGENMNHRYIRLSFWDSWYSTHCFDEIFVSEK</sequence>
<dbReference type="Pfam" id="PF08522">
    <property type="entry name" value="BT_3987-like_N"/>
    <property type="match status" value="2"/>
</dbReference>
<accession>A0A6H0KKS0</accession>
<feature type="domain" description="BT-3987-like N-terminal" evidence="1">
    <location>
        <begin position="172"/>
        <end position="274"/>
    </location>
</feature>
<reference evidence="2 3" key="1">
    <citation type="submission" date="2020-03" db="EMBL/GenBank/DDBJ databases">
        <title>Genomic analysis of Bacteroides faecium CBA7301.</title>
        <authorList>
            <person name="Kim J."/>
            <person name="Roh S.W."/>
        </authorList>
    </citation>
    <scope>NUCLEOTIDE SEQUENCE [LARGE SCALE GENOMIC DNA]</scope>
    <source>
        <strain evidence="2 3">CBA7301</strain>
    </source>
</reference>
<evidence type="ECO:0000259" key="1">
    <source>
        <dbReference type="Pfam" id="PF08522"/>
    </source>
</evidence>
<dbReference type="Proteomes" id="UP000501780">
    <property type="component" value="Chromosome"/>
</dbReference>
<keyword evidence="3" id="KW-1185">Reference proteome</keyword>
<proteinExistence type="predicted"/>
<dbReference type="AlphaFoldDB" id="A0A6H0KKS0"/>
<protein>
    <submittedName>
        <fullName evidence="2">DUF1735 domain-containing protein</fullName>
    </submittedName>
</protein>
<dbReference type="Gene3D" id="2.60.40.1740">
    <property type="entry name" value="hypothetical protein (bacova_03559)"/>
    <property type="match status" value="1"/>
</dbReference>
<dbReference type="RefSeq" id="WP_167960070.1">
    <property type="nucleotide sequence ID" value="NZ_CP050831.1"/>
</dbReference>
<evidence type="ECO:0000313" key="3">
    <source>
        <dbReference type="Proteomes" id="UP000501780"/>
    </source>
</evidence>
<evidence type="ECO:0000313" key="2">
    <source>
        <dbReference type="EMBL" id="QIU93178.1"/>
    </source>
</evidence>
<feature type="domain" description="BT-3987-like N-terminal" evidence="1">
    <location>
        <begin position="30"/>
        <end position="142"/>
    </location>
</feature>
<dbReference type="KEGG" id="bfc:BacF7301_03020"/>
<name>A0A6H0KKS0_9BACE</name>
<gene>
    <name evidence="2" type="ORF">BacF7301_03020</name>
</gene>
<dbReference type="InterPro" id="IPR013728">
    <property type="entry name" value="BT_3987-like_N"/>
</dbReference>
<organism evidence="2 3">
    <name type="scientific">Bacteroides faecium</name>
    <dbReference type="NCBI Taxonomy" id="2715212"/>
    <lineage>
        <taxon>Bacteria</taxon>
        <taxon>Pseudomonadati</taxon>
        <taxon>Bacteroidota</taxon>
        <taxon>Bacteroidia</taxon>
        <taxon>Bacteroidales</taxon>
        <taxon>Bacteroidaceae</taxon>
        <taxon>Bacteroides</taxon>
    </lineage>
</organism>